<organism evidence="2 3">
    <name type="scientific">Halocatena salina</name>
    <dbReference type="NCBI Taxonomy" id="2934340"/>
    <lineage>
        <taxon>Archaea</taxon>
        <taxon>Methanobacteriati</taxon>
        <taxon>Methanobacteriota</taxon>
        <taxon>Stenosarchaea group</taxon>
        <taxon>Halobacteria</taxon>
        <taxon>Halobacteriales</taxon>
        <taxon>Natronomonadaceae</taxon>
        <taxon>Halocatena</taxon>
    </lineage>
</organism>
<keyword evidence="1" id="KW-1133">Transmembrane helix</keyword>
<dbReference type="RefSeq" id="WP_247995792.1">
    <property type="nucleotide sequence ID" value="NZ_CP096022.1"/>
</dbReference>
<protein>
    <submittedName>
        <fullName evidence="2">Uncharacterized protein</fullName>
    </submittedName>
</protein>
<keyword evidence="3" id="KW-1185">Reference proteome</keyword>
<keyword evidence="2" id="KW-0614">Plasmid</keyword>
<dbReference type="AlphaFoldDB" id="A0A8U0A9J6"/>
<accession>A0A8U0A9J6</accession>
<keyword evidence="1" id="KW-0472">Membrane</keyword>
<dbReference type="Proteomes" id="UP000831768">
    <property type="component" value="Plasmid unnamed3"/>
</dbReference>
<dbReference type="Pfam" id="PF25927">
    <property type="entry name" value="DUF7972"/>
    <property type="match status" value="1"/>
</dbReference>
<sequence length="334" mass="37575">MSDEEDVLPIPTIPSSLKFSEQKRRWREWILLDGNRFIIAVAVGVTVFIPIAGIEYVLETPFQNTQPLYYIFSSIITGNITLITVVVSINQLLLSRGFETPGELQSQLQSIIEYRSEVEEAADQIAPVQPLGFLRLLFENTRDKAQLIGDDADEHSKSVANDIDELVTELTDHIDEIQEHLDQPEMNTFNVLSTTLTTNYARQINHARQIRSHYEGRLSETTTDALDQLIDRLQEIDIARQYFKTIYLQEELSSVSRLLLYAGLPAETVAIVFLVVLTSTPAVTGSVLYSLAFPLAVTVGIMPLALLFSYIIRIATVIQRTAATIPFTTSRQEK</sequence>
<feature type="transmembrane region" description="Helical" evidence="1">
    <location>
        <begin position="291"/>
        <end position="312"/>
    </location>
</feature>
<evidence type="ECO:0000313" key="3">
    <source>
        <dbReference type="Proteomes" id="UP000831768"/>
    </source>
</evidence>
<feature type="transmembrane region" description="Helical" evidence="1">
    <location>
        <begin position="37"/>
        <end position="57"/>
    </location>
</feature>
<keyword evidence="1" id="KW-0812">Transmembrane</keyword>
<evidence type="ECO:0000256" key="1">
    <source>
        <dbReference type="SAM" id="Phobius"/>
    </source>
</evidence>
<proteinExistence type="predicted"/>
<gene>
    <name evidence="2" type="ORF">MW046_17420</name>
</gene>
<reference evidence="2" key="1">
    <citation type="submission" date="2022-04" db="EMBL/GenBank/DDBJ databases">
        <title>Halocatena sp. nov., isolated from a salt lake.</title>
        <authorList>
            <person name="Cui H.-L."/>
        </authorList>
    </citation>
    <scope>NUCLEOTIDE SEQUENCE</scope>
    <source>
        <strain evidence="2">AD-1</strain>
        <plasmid evidence="2">unnamed3</plasmid>
    </source>
</reference>
<dbReference type="InterPro" id="IPR058278">
    <property type="entry name" value="DUF7972"/>
</dbReference>
<name>A0A8U0A9J6_9EURY</name>
<feature type="transmembrane region" description="Helical" evidence="1">
    <location>
        <begin position="69"/>
        <end position="89"/>
    </location>
</feature>
<dbReference type="KEGG" id="haad:MW046_17420"/>
<dbReference type="GeneID" id="71929865"/>
<evidence type="ECO:0000313" key="2">
    <source>
        <dbReference type="EMBL" id="UPM45138.1"/>
    </source>
</evidence>
<geneLocation type="plasmid" evidence="2 3">
    <name>unnamed3</name>
</geneLocation>
<feature type="transmembrane region" description="Helical" evidence="1">
    <location>
        <begin position="258"/>
        <end position="279"/>
    </location>
</feature>
<dbReference type="EMBL" id="CP096022">
    <property type="protein sequence ID" value="UPM45138.1"/>
    <property type="molecule type" value="Genomic_DNA"/>
</dbReference>